<name>A0A4U6V444_SETVI</name>
<dbReference type="Proteomes" id="UP000298652">
    <property type="component" value="Chromosome 4"/>
</dbReference>
<organism evidence="1 2">
    <name type="scientific">Setaria viridis</name>
    <name type="common">Green bristlegrass</name>
    <name type="synonym">Setaria italica subsp. viridis</name>
    <dbReference type="NCBI Taxonomy" id="4556"/>
    <lineage>
        <taxon>Eukaryota</taxon>
        <taxon>Viridiplantae</taxon>
        <taxon>Streptophyta</taxon>
        <taxon>Embryophyta</taxon>
        <taxon>Tracheophyta</taxon>
        <taxon>Spermatophyta</taxon>
        <taxon>Magnoliopsida</taxon>
        <taxon>Liliopsida</taxon>
        <taxon>Poales</taxon>
        <taxon>Poaceae</taxon>
        <taxon>PACMAD clade</taxon>
        <taxon>Panicoideae</taxon>
        <taxon>Panicodae</taxon>
        <taxon>Paniceae</taxon>
        <taxon>Cenchrinae</taxon>
        <taxon>Setaria</taxon>
    </lineage>
</organism>
<evidence type="ECO:0000313" key="2">
    <source>
        <dbReference type="Proteomes" id="UP000298652"/>
    </source>
</evidence>
<proteinExistence type="predicted"/>
<dbReference type="AlphaFoldDB" id="A0A4U6V444"/>
<dbReference type="EMBL" id="CM016555">
    <property type="protein sequence ID" value="TKW22895.1"/>
    <property type="molecule type" value="Genomic_DNA"/>
</dbReference>
<sequence length="101" mass="11008">MATCMQIFETIQQQAGEVKLQSRPQQRIGDATAGWSCGPCSSWLCSTASIAWPSSLPRRRVASILCRNFMICESSSGGIEGAEERNTKLGLEVREEARKGA</sequence>
<keyword evidence="2" id="KW-1185">Reference proteome</keyword>
<dbReference type="Gramene" id="TKW22895">
    <property type="protein sequence ID" value="TKW22895"/>
    <property type="gene ID" value="SEVIR_4G257800v2"/>
</dbReference>
<gene>
    <name evidence="1" type="ORF">SEVIR_4G257800v2</name>
</gene>
<reference evidence="1" key="1">
    <citation type="submission" date="2019-03" db="EMBL/GenBank/DDBJ databases">
        <title>WGS assembly of Setaria viridis.</title>
        <authorList>
            <person name="Huang P."/>
            <person name="Jenkins J."/>
            <person name="Grimwood J."/>
            <person name="Barry K."/>
            <person name="Healey A."/>
            <person name="Mamidi S."/>
            <person name="Sreedasyam A."/>
            <person name="Shu S."/>
            <person name="Feldman M."/>
            <person name="Wu J."/>
            <person name="Yu Y."/>
            <person name="Chen C."/>
            <person name="Johnson J."/>
            <person name="Rokhsar D."/>
            <person name="Baxter I."/>
            <person name="Schmutz J."/>
            <person name="Brutnell T."/>
            <person name="Kellogg E."/>
        </authorList>
    </citation>
    <scope>NUCLEOTIDE SEQUENCE [LARGE SCALE GENOMIC DNA]</scope>
</reference>
<protein>
    <submittedName>
        <fullName evidence="1">Uncharacterized protein</fullName>
    </submittedName>
</protein>
<accession>A0A4U6V444</accession>
<evidence type="ECO:0000313" key="1">
    <source>
        <dbReference type="EMBL" id="TKW22895.1"/>
    </source>
</evidence>